<dbReference type="PROSITE" id="PS50142">
    <property type="entry name" value="RNASE_3_2"/>
    <property type="match status" value="1"/>
</dbReference>
<keyword evidence="2" id="KW-0255">Endonuclease</keyword>
<dbReference type="InterPro" id="IPR036389">
    <property type="entry name" value="RNase_III_sf"/>
</dbReference>
<evidence type="ECO:0000259" key="8">
    <source>
        <dbReference type="PROSITE" id="PS50142"/>
    </source>
</evidence>
<feature type="compositionally biased region" description="Basic and acidic residues" evidence="6">
    <location>
        <begin position="423"/>
        <end position="439"/>
    </location>
</feature>
<evidence type="ECO:0000256" key="2">
    <source>
        <dbReference type="ARBA" id="ARBA00022759"/>
    </source>
</evidence>
<organism evidence="9 10">
    <name type="scientific">Amniculicola lignicola CBS 123094</name>
    <dbReference type="NCBI Taxonomy" id="1392246"/>
    <lineage>
        <taxon>Eukaryota</taxon>
        <taxon>Fungi</taxon>
        <taxon>Dikarya</taxon>
        <taxon>Ascomycota</taxon>
        <taxon>Pezizomycotina</taxon>
        <taxon>Dothideomycetes</taxon>
        <taxon>Pleosporomycetidae</taxon>
        <taxon>Pleosporales</taxon>
        <taxon>Amniculicolaceae</taxon>
        <taxon>Amniculicola</taxon>
    </lineage>
</organism>
<dbReference type="GO" id="GO:0004525">
    <property type="term" value="F:ribonuclease III activity"/>
    <property type="evidence" value="ECO:0007669"/>
    <property type="project" value="InterPro"/>
</dbReference>
<dbReference type="OrthoDB" id="2392202at2759"/>
<dbReference type="AlphaFoldDB" id="A0A6A5WMW0"/>
<feature type="region of interest" description="Disordered" evidence="6">
    <location>
        <begin position="1"/>
        <end position="54"/>
    </location>
</feature>
<dbReference type="Gene3D" id="3.30.160.20">
    <property type="match status" value="1"/>
</dbReference>
<name>A0A6A5WMW0_9PLEO</name>
<reference evidence="9" key="1">
    <citation type="journal article" date="2020" name="Stud. Mycol.">
        <title>101 Dothideomycetes genomes: a test case for predicting lifestyles and emergence of pathogens.</title>
        <authorList>
            <person name="Haridas S."/>
            <person name="Albert R."/>
            <person name="Binder M."/>
            <person name="Bloem J."/>
            <person name="Labutti K."/>
            <person name="Salamov A."/>
            <person name="Andreopoulos B."/>
            <person name="Baker S."/>
            <person name="Barry K."/>
            <person name="Bills G."/>
            <person name="Bluhm B."/>
            <person name="Cannon C."/>
            <person name="Castanera R."/>
            <person name="Culley D."/>
            <person name="Daum C."/>
            <person name="Ezra D."/>
            <person name="Gonzalez J."/>
            <person name="Henrissat B."/>
            <person name="Kuo A."/>
            <person name="Liang C."/>
            <person name="Lipzen A."/>
            <person name="Lutzoni F."/>
            <person name="Magnuson J."/>
            <person name="Mondo S."/>
            <person name="Nolan M."/>
            <person name="Ohm R."/>
            <person name="Pangilinan J."/>
            <person name="Park H.-J."/>
            <person name="Ramirez L."/>
            <person name="Alfaro M."/>
            <person name="Sun H."/>
            <person name="Tritt A."/>
            <person name="Yoshinaga Y."/>
            <person name="Zwiers L.-H."/>
            <person name="Turgeon B."/>
            <person name="Goodwin S."/>
            <person name="Spatafora J."/>
            <person name="Crous P."/>
            <person name="Grigoriev I."/>
        </authorList>
    </citation>
    <scope>NUCLEOTIDE SEQUENCE</scope>
    <source>
        <strain evidence="9">CBS 123094</strain>
    </source>
</reference>
<dbReference type="GO" id="GO:0006369">
    <property type="term" value="P:termination of RNA polymerase II transcription"/>
    <property type="evidence" value="ECO:0007669"/>
    <property type="project" value="TreeGrafter"/>
</dbReference>
<dbReference type="EMBL" id="ML977600">
    <property type="protein sequence ID" value="KAF1998936.1"/>
    <property type="molecule type" value="Genomic_DNA"/>
</dbReference>
<evidence type="ECO:0000313" key="9">
    <source>
        <dbReference type="EMBL" id="KAF1998936.1"/>
    </source>
</evidence>
<evidence type="ECO:0000256" key="1">
    <source>
        <dbReference type="ARBA" id="ARBA00022722"/>
    </source>
</evidence>
<feature type="compositionally biased region" description="Polar residues" evidence="6">
    <location>
        <begin position="30"/>
        <end position="39"/>
    </location>
</feature>
<dbReference type="PANTHER" id="PTHR11207">
    <property type="entry name" value="RIBONUCLEASE III"/>
    <property type="match status" value="1"/>
</dbReference>
<evidence type="ECO:0000256" key="3">
    <source>
        <dbReference type="ARBA" id="ARBA00022801"/>
    </source>
</evidence>
<dbReference type="SUPFAM" id="SSF54768">
    <property type="entry name" value="dsRNA-binding domain-like"/>
    <property type="match status" value="1"/>
</dbReference>
<feature type="domain" description="DRBM" evidence="7">
    <location>
        <begin position="296"/>
        <end position="370"/>
    </location>
</feature>
<dbReference type="GO" id="GO:0005654">
    <property type="term" value="C:nucleoplasm"/>
    <property type="evidence" value="ECO:0007669"/>
    <property type="project" value="TreeGrafter"/>
</dbReference>
<dbReference type="SMART" id="SM00535">
    <property type="entry name" value="RIBOc"/>
    <property type="match status" value="1"/>
</dbReference>
<protein>
    <submittedName>
        <fullName evidence="9">Ribonuclease III</fullName>
    </submittedName>
</protein>
<dbReference type="InterPro" id="IPR000999">
    <property type="entry name" value="RNase_III_dom"/>
</dbReference>
<dbReference type="Proteomes" id="UP000799779">
    <property type="component" value="Unassembled WGS sequence"/>
</dbReference>
<feature type="region of interest" description="Disordered" evidence="6">
    <location>
        <begin position="388"/>
        <end position="461"/>
    </location>
</feature>
<dbReference type="SUPFAM" id="SSF69065">
    <property type="entry name" value="RNase III domain-like"/>
    <property type="match status" value="1"/>
</dbReference>
<sequence>MAEKRRRDSDHYGKAMFRTEAKKPKHYQTESRNGSSTEHPPSPNRNKNKNKNPAADMQTGLISLLDEFMGLESPSSADSKDILHHAHALRRLLAARATAALPTQTKRDLDATQPNKKPHVTIPPYMTRVIRDAAGHPPIPPITEPHLEEAVFTHVSAKANVGPKGFNADSSNYEQLELVGDSYLGVMGTRIVSDRFPHIETGKQSALRQDLVNNENLSKFSAMYGLGERLQHKLNMDTIQDKKGWVKIQADVFEAYIAAIILSDPAHGFDTAEAWMTELWAPQLLAYRPPLLVNPDAKNEIARQLGGKGVKTEYRETKPMVHKNGVQQYVMGVYLTGWGYTAELLGTGEGQNKGQASMNAAHDALKKRSEVFESACLKKKQFYAFRGKEKEKEEKGAAPADGGSDAGVNGVSGNSTADKGKRKAEERDETSPKKSRVENEYVGNVKKKRKDGEFGGELVRT</sequence>
<keyword evidence="10" id="KW-1185">Reference proteome</keyword>
<dbReference type="GO" id="GO:0034475">
    <property type="term" value="P:U4 snRNA 3'-end processing"/>
    <property type="evidence" value="ECO:0007669"/>
    <property type="project" value="TreeGrafter"/>
</dbReference>
<dbReference type="GO" id="GO:0006364">
    <property type="term" value="P:rRNA processing"/>
    <property type="evidence" value="ECO:0007669"/>
    <property type="project" value="TreeGrafter"/>
</dbReference>
<evidence type="ECO:0000256" key="4">
    <source>
        <dbReference type="ARBA" id="ARBA00022884"/>
    </source>
</evidence>
<dbReference type="InterPro" id="IPR014720">
    <property type="entry name" value="dsRBD_dom"/>
</dbReference>
<evidence type="ECO:0000259" key="7">
    <source>
        <dbReference type="PROSITE" id="PS50137"/>
    </source>
</evidence>
<proteinExistence type="predicted"/>
<dbReference type="GO" id="GO:0003723">
    <property type="term" value="F:RNA binding"/>
    <property type="evidence" value="ECO:0007669"/>
    <property type="project" value="UniProtKB-UniRule"/>
</dbReference>
<feature type="domain" description="RNase III" evidence="8">
    <location>
        <begin position="142"/>
        <end position="265"/>
    </location>
</feature>
<gene>
    <name evidence="9" type="ORF">P154DRAFT_242789</name>
</gene>
<dbReference type="Gene3D" id="1.10.1520.10">
    <property type="entry name" value="Ribonuclease III domain"/>
    <property type="match status" value="1"/>
</dbReference>
<feature type="compositionally biased region" description="Low complexity" evidence="6">
    <location>
        <begin position="397"/>
        <end position="407"/>
    </location>
</feature>
<feature type="compositionally biased region" description="Basic and acidic residues" evidence="6">
    <location>
        <begin position="1"/>
        <end position="22"/>
    </location>
</feature>
<evidence type="ECO:0000256" key="5">
    <source>
        <dbReference type="PROSITE-ProRule" id="PRU00266"/>
    </source>
</evidence>
<dbReference type="PANTHER" id="PTHR11207:SF0">
    <property type="entry name" value="RIBONUCLEASE 3"/>
    <property type="match status" value="1"/>
</dbReference>
<accession>A0A6A5WMW0</accession>
<keyword evidence="4 5" id="KW-0694">RNA-binding</keyword>
<dbReference type="Pfam" id="PF00636">
    <property type="entry name" value="Ribonuclease_3"/>
    <property type="match status" value="1"/>
</dbReference>
<keyword evidence="1" id="KW-0540">Nuclease</keyword>
<evidence type="ECO:0000256" key="6">
    <source>
        <dbReference type="SAM" id="MobiDB-lite"/>
    </source>
</evidence>
<evidence type="ECO:0000313" key="10">
    <source>
        <dbReference type="Proteomes" id="UP000799779"/>
    </source>
</evidence>
<dbReference type="CDD" id="cd00593">
    <property type="entry name" value="RIBOc"/>
    <property type="match status" value="1"/>
</dbReference>
<dbReference type="PROSITE" id="PS50137">
    <property type="entry name" value="DS_RBD"/>
    <property type="match status" value="1"/>
</dbReference>
<keyword evidence="3" id="KW-0378">Hydrolase</keyword>